<feature type="domain" description="MftR C-terminal" evidence="1">
    <location>
        <begin position="17"/>
        <end position="80"/>
    </location>
</feature>
<organism evidence="2 3">
    <name type="scientific">Streptomyces althioticus subsp. attaecolombicae</name>
    <dbReference type="NCBI Taxonomy" id="3075534"/>
    <lineage>
        <taxon>Bacteria</taxon>
        <taxon>Bacillati</taxon>
        <taxon>Actinomycetota</taxon>
        <taxon>Actinomycetes</taxon>
        <taxon>Kitasatosporales</taxon>
        <taxon>Streptomycetaceae</taxon>
        <taxon>Streptomyces</taxon>
        <taxon>Streptomyces althioticus group</taxon>
    </lineage>
</organism>
<dbReference type="Gene3D" id="1.10.357.10">
    <property type="entry name" value="Tetracycline Repressor, domain 2"/>
    <property type="match status" value="1"/>
</dbReference>
<dbReference type="InterPro" id="IPR041347">
    <property type="entry name" value="MftR_C"/>
</dbReference>
<gene>
    <name evidence="2" type="ORF">ROS62_14705</name>
</gene>
<dbReference type="RefSeq" id="WP_337674678.1">
    <property type="nucleotide sequence ID" value="NZ_JAVSGH010000014.1"/>
</dbReference>
<dbReference type="Pfam" id="PF17754">
    <property type="entry name" value="TetR_C_14"/>
    <property type="match status" value="1"/>
</dbReference>
<evidence type="ECO:0000259" key="1">
    <source>
        <dbReference type="Pfam" id="PF17754"/>
    </source>
</evidence>
<proteinExistence type="predicted"/>
<sequence length="84" mass="8682">MSLIGGLWDAGGLTGIGRTFADAITGRTGLDADGLEVRVHAMSLIGGLLEATMSWAEHGHRDDSADLADRAIDVIEHGLPAAKS</sequence>
<name>A0ABU3HZJ1_9ACTN</name>
<evidence type="ECO:0000313" key="2">
    <source>
        <dbReference type="EMBL" id="MDT3726059.1"/>
    </source>
</evidence>
<evidence type="ECO:0000313" key="3">
    <source>
        <dbReference type="Proteomes" id="UP001181313"/>
    </source>
</evidence>
<keyword evidence="3" id="KW-1185">Reference proteome</keyword>
<dbReference type="Proteomes" id="UP001181313">
    <property type="component" value="Unassembled WGS sequence"/>
</dbReference>
<protein>
    <recommendedName>
        <fullName evidence="1">MftR C-terminal domain-containing protein</fullName>
    </recommendedName>
</protein>
<comment type="caution">
    <text evidence="2">The sequence shown here is derived from an EMBL/GenBank/DDBJ whole genome shotgun (WGS) entry which is preliminary data.</text>
</comment>
<dbReference type="EMBL" id="JAVSGH010000014">
    <property type="protein sequence ID" value="MDT3726059.1"/>
    <property type="molecule type" value="Genomic_DNA"/>
</dbReference>
<reference evidence="2" key="1">
    <citation type="submission" date="2024-05" db="EMBL/GenBank/DDBJ databases">
        <title>30 novel species of actinomycetes from the DSMZ collection.</title>
        <authorList>
            <person name="Nouioui I."/>
        </authorList>
    </citation>
    <scope>NUCLEOTIDE SEQUENCE</scope>
    <source>
        <strain evidence="2">DSM 41972</strain>
    </source>
</reference>
<accession>A0ABU3HZJ1</accession>